<reference evidence="2 3" key="1">
    <citation type="journal article" date="2007" name="Proc. Natl. Acad. Sci. U.S.A.">
        <title>The tiny eukaryote Ostreococcus provides genomic insights into the paradox of plankton speciation.</title>
        <authorList>
            <person name="Palenik B."/>
            <person name="Grimwood J."/>
            <person name="Aerts A."/>
            <person name="Rouze P."/>
            <person name="Salamov A."/>
            <person name="Putnam N."/>
            <person name="Dupont C."/>
            <person name="Jorgensen R."/>
            <person name="Derelle E."/>
            <person name="Rombauts S."/>
            <person name="Zhou K."/>
            <person name="Otillar R."/>
            <person name="Merchant S.S."/>
            <person name="Podell S."/>
            <person name="Gaasterland T."/>
            <person name="Napoli C."/>
            <person name="Gendler K."/>
            <person name="Manuell A."/>
            <person name="Tai V."/>
            <person name="Vallon O."/>
            <person name="Piganeau G."/>
            <person name="Jancek S."/>
            <person name="Heijde M."/>
            <person name="Jabbari K."/>
            <person name="Bowler C."/>
            <person name="Lohr M."/>
            <person name="Robbens S."/>
            <person name="Werner G."/>
            <person name="Dubchak I."/>
            <person name="Pazour G.J."/>
            <person name="Ren Q."/>
            <person name="Paulsen I."/>
            <person name="Delwiche C."/>
            <person name="Schmutz J."/>
            <person name="Rokhsar D."/>
            <person name="Van de Peer Y."/>
            <person name="Moreau H."/>
            <person name="Grigoriev I.V."/>
        </authorList>
    </citation>
    <scope>NUCLEOTIDE SEQUENCE [LARGE SCALE GENOMIC DNA]</scope>
    <source>
        <strain evidence="2 3">CCE9901</strain>
    </source>
</reference>
<dbReference type="OrthoDB" id="1916780at2759"/>
<dbReference type="KEGG" id="olu:OSTLU_28955"/>
<dbReference type="AlphaFoldDB" id="A4RRB3"/>
<dbReference type="HOGENOM" id="CLU_1043281_0_0_1"/>
<dbReference type="Proteomes" id="UP000001568">
    <property type="component" value="Chromosome 1"/>
</dbReference>
<dbReference type="SUPFAM" id="SSF55724">
    <property type="entry name" value="Mog1p/PsbP-like"/>
    <property type="match status" value="1"/>
</dbReference>
<dbReference type="STRING" id="436017.A4RRB3"/>
<dbReference type="eggNOG" id="ENOG502QUTY">
    <property type="taxonomic scope" value="Eukaryota"/>
</dbReference>
<name>A4RRB3_OSTLU</name>
<dbReference type="RefSeq" id="XP_001415542.1">
    <property type="nucleotide sequence ID" value="XM_001415505.1"/>
</dbReference>
<keyword evidence="3" id="KW-1185">Reference proteome</keyword>
<organism evidence="2 3">
    <name type="scientific">Ostreococcus lucimarinus (strain CCE9901)</name>
    <dbReference type="NCBI Taxonomy" id="436017"/>
    <lineage>
        <taxon>Eukaryota</taxon>
        <taxon>Viridiplantae</taxon>
        <taxon>Chlorophyta</taxon>
        <taxon>Mamiellophyceae</taxon>
        <taxon>Mamiellales</taxon>
        <taxon>Bathycoccaceae</taxon>
        <taxon>Ostreococcus</taxon>
    </lineage>
</organism>
<evidence type="ECO:0000256" key="1">
    <source>
        <dbReference type="SAM" id="MobiDB-lite"/>
    </source>
</evidence>
<evidence type="ECO:0000313" key="2">
    <source>
        <dbReference type="EMBL" id="ABO93834.1"/>
    </source>
</evidence>
<dbReference type="PANTHER" id="PTHR31407">
    <property type="match status" value="1"/>
</dbReference>
<dbReference type="OMA" id="WVEEATT"/>
<dbReference type="PANTHER" id="PTHR31407:SF20">
    <property type="entry name" value="THYLAKOID LUMENAL 19 KDA PROTEIN, CHLOROPLASTIC"/>
    <property type="match status" value="1"/>
</dbReference>
<dbReference type="Gene3D" id="3.40.1000.10">
    <property type="entry name" value="Mog1/PsbP, alpha/beta/alpha sandwich"/>
    <property type="match status" value="1"/>
</dbReference>
<sequence>MFALAPAFAPRAPASGAPRASGARRVVVARAAAPSPSSSSSSRRVALALASSLAAFLRPRASDAAYGTSAGGSSDTDASDLTWGTFYGAANPPATYGTTGGTTKSLAKYSYDVPSSWVEEATTKVEKGSGGQDSRWVKRGSRGEEKAYLLTLNRAGQDGAAFELTDASLQAVAGALSEMQDSIASGRVTSRRDTEDGREYALFDVDADRKYTVKISIDNTGRLFAFVVTAPASQFNRDKKVLDRMVDSFRIYTSASQFV</sequence>
<dbReference type="InterPro" id="IPR016123">
    <property type="entry name" value="Mog1/PsbP_a/b/a-sand"/>
</dbReference>
<dbReference type="EMBL" id="CP000581">
    <property type="protein sequence ID" value="ABO93834.1"/>
    <property type="molecule type" value="Genomic_DNA"/>
</dbReference>
<accession>A4RRB3</accession>
<proteinExistence type="predicted"/>
<gene>
    <name evidence="2" type="ORF">OSTLU_28955</name>
</gene>
<dbReference type="Gramene" id="ABO93834">
    <property type="protein sequence ID" value="ABO93834"/>
    <property type="gene ID" value="OSTLU_28955"/>
</dbReference>
<feature type="region of interest" description="Disordered" evidence="1">
    <location>
        <begin position="1"/>
        <end position="43"/>
    </location>
</feature>
<evidence type="ECO:0000313" key="3">
    <source>
        <dbReference type="Proteomes" id="UP000001568"/>
    </source>
</evidence>
<dbReference type="GeneID" id="4999479"/>
<protein>
    <submittedName>
        <fullName evidence="2">Uncharacterized protein</fullName>
    </submittedName>
</protein>